<dbReference type="GO" id="GO:0035657">
    <property type="term" value="C:eRF1 methyltransferase complex"/>
    <property type="evidence" value="ECO:0007669"/>
    <property type="project" value="TreeGrafter"/>
</dbReference>
<evidence type="ECO:0000259" key="5">
    <source>
        <dbReference type="Pfam" id="PF13847"/>
    </source>
</evidence>
<evidence type="ECO:0000256" key="4">
    <source>
        <dbReference type="ARBA" id="ARBA00022691"/>
    </source>
</evidence>
<dbReference type="GO" id="GO:0003676">
    <property type="term" value="F:nucleic acid binding"/>
    <property type="evidence" value="ECO:0007669"/>
    <property type="project" value="InterPro"/>
</dbReference>
<accession>A0AAF0IAD0</accession>
<keyword evidence="4" id="KW-0949">S-adenosyl-L-methionine</keyword>
<organism evidence="6 7">
    <name type="scientific">Odinarchaeota yellowstonii (strain LCB_4)</name>
    <dbReference type="NCBI Taxonomy" id="1841599"/>
    <lineage>
        <taxon>Archaea</taxon>
        <taxon>Promethearchaeati</taxon>
        <taxon>Candidatus Odinarchaeota</taxon>
        <taxon>Candidatus Odinarchaeia</taxon>
        <taxon>Candidatus Odinarchaeales</taxon>
        <taxon>Candidatus Odinarchaeaceae</taxon>
        <taxon>Candidatus Odinarchaeum</taxon>
    </lineage>
</organism>
<reference evidence="6" key="2">
    <citation type="journal article" date="2022" name="Nat. Microbiol.">
        <title>A closed Candidatus Odinarchaeum chromosome exposes Asgard archaeal viruses.</title>
        <authorList>
            <person name="Tamarit D."/>
            <person name="Caceres E.F."/>
            <person name="Krupovic M."/>
            <person name="Nijland R."/>
            <person name="Eme L."/>
            <person name="Robinson N.P."/>
            <person name="Ettema T.J.G."/>
        </authorList>
    </citation>
    <scope>NUCLEOTIDE SEQUENCE</scope>
    <source>
        <strain evidence="6">LCB_4</strain>
    </source>
</reference>
<dbReference type="Pfam" id="PF13847">
    <property type="entry name" value="Methyltransf_31"/>
    <property type="match status" value="1"/>
</dbReference>
<dbReference type="InterPro" id="IPR029063">
    <property type="entry name" value="SAM-dependent_MTases_sf"/>
</dbReference>
<dbReference type="EMBL" id="CP091871">
    <property type="protein sequence ID" value="WEU39654.1"/>
    <property type="molecule type" value="Genomic_DNA"/>
</dbReference>
<dbReference type="Gene3D" id="3.40.50.150">
    <property type="entry name" value="Vaccinia Virus protein VP39"/>
    <property type="match status" value="1"/>
</dbReference>
<sequence>MIKFSYNGYIFHITENVYPPSEDSILLLENIILNPDDIALEIGTGSGFIAIQIAKKVKKILATDISSDALKNAVENAKLNKIHNIEFRLGDLFTPIMNGEKFTVIIFNPPYLPTSECDKINNQLEVAWNGGINGRSVIDKFLFSVKNFLEDAGRIYLIQSSLSGIEETISKLRQENFKTKILARRKYFFEELAVIEAKKQGE</sequence>
<comment type="similarity">
    <text evidence="1">Belongs to the eukaryotic/archaeal PrmC-related family.</text>
</comment>
<name>A0AAF0IAD0_ODILC</name>
<dbReference type="Proteomes" id="UP000186851">
    <property type="component" value="Chromosome"/>
</dbReference>
<proteinExistence type="inferred from homology"/>
<evidence type="ECO:0000256" key="2">
    <source>
        <dbReference type="ARBA" id="ARBA00022603"/>
    </source>
</evidence>
<dbReference type="KEGG" id="oyw:OdinLCB4_003985"/>
<dbReference type="NCBIfam" id="NF011529">
    <property type="entry name" value="PRK14968.1-3"/>
    <property type="match status" value="1"/>
</dbReference>
<dbReference type="CDD" id="cd02440">
    <property type="entry name" value="AdoMet_MTases"/>
    <property type="match status" value="1"/>
</dbReference>
<dbReference type="GO" id="GO:0032259">
    <property type="term" value="P:methylation"/>
    <property type="evidence" value="ECO:0007669"/>
    <property type="project" value="UniProtKB-KW"/>
</dbReference>
<evidence type="ECO:0000256" key="1">
    <source>
        <dbReference type="ARBA" id="ARBA00006149"/>
    </source>
</evidence>
<dbReference type="PROSITE" id="PS00092">
    <property type="entry name" value="N6_MTASE"/>
    <property type="match status" value="1"/>
</dbReference>
<gene>
    <name evidence="6" type="ORF">OdinLCB4_003985</name>
</gene>
<feature type="domain" description="Methyltransferase" evidence="5">
    <location>
        <begin position="36"/>
        <end position="177"/>
    </location>
</feature>
<reference evidence="6" key="1">
    <citation type="journal article" date="2017" name="Nature">
        <title>Asgard archaea illuminate the origin of eukaryotic cellular complexity.</title>
        <authorList>
            <person name="Zaremba-Niedzwiedzka K."/>
            <person name="Caceres E.F."/>
            <person name="Saw J.H."/>
            <person name="Backstrom D."/>
            <person name="Juzokaite L."/>
            <person name="Vancaester E."/>
            <person name="Seitz K.W."/>
            <person name="Anantharaman K."/>
            <person name="Starnawski P."/>
            <person name="Kjeldsen K.U."/>
            <person name="Scott M.B."/>
            <person name="Nunoura T."/>
            <person name="Banfield J.F."/>
            <person name="Schramm A."/>
            <person name="Baker B.J."/>
            <person name="Spang A."/>
            <person name="Ettema T.J.G."/>
        </authorList>
    </citation>
    <scope>NUCLEOTIDE SEQUENCE</scope>
    <source>
        <strain evidence="6">LCB_4</strain>
    </source>
</reference>
<keyword evidence="2 6" id="KW-0489">Methyltransferase</keyword>
<dbReference type="GO" id="GO:0008276">
    <property type="term" value="F:protein methyltransferase activity"/>
    <property type="evidence" value="ECO:0007669"/>
    <property type="project" value="TreeGrafter"/>
</dbReference>
<evidence type="ECO:0000313" key="6">
    <source>
        <dbReference type="EMBL" id="WEU39654.1"/>
    </source>
</evidence>
<evidence type="ECO:0000256" key="3">
    <source>
        <dbReference type="ARBA" id="ARBA00022679"/>
    </source>
</evidence>
<dbReference type="PANTHER" id="PTHR45875:SF1">
    <property type="entry name" value="METHYLTRANSFERASE N6AMT1"/>
    <property type="match status" value="1"/>
</dbReference>
<dbReference type="InterPro" id="IPR002052">
    <property type="entry name" value="DNA_methylase_N6_adenine_CS"/>
</dbReference>
<keyword evidence="3" id="KW-0808">Transferase</keyword>
<dbReference type="NCBIfam" id="TIGR00537">
    <property type="entry name" value="hemK_rel_arch"/>
    <property type="match status" value="1"/>
</dbReference>
<dbReference type="PANTHER" id="PTHR45875">
    <property type="entry name" value="METHYLTRANSFERASE N6AMT1"/>
    <property type="match status" value="1"/>
</dbReference>
<dbReference type="AlphaFoldDB" id="A0AAF0IAD0"/>
<dbReference type="InterPro" id="IPR004557">
    <property type="entry name" value="PrmC-related"/>
</dbReference>
<dbReference type="InterPro" id="IPR025714">
    <property type="entry name" value="Methyltranfer_dom"/>
</dbReference>
<dbReference type="GO" id="GO:0008757">
    <property type="term" value="F:S-adenosylmethionine-dependent methyltransferase activity"/>
    <property type="evidence" value="ECO:0007669"/>
    <property type="project" value="TreeGrafter"/>
</dbReference>
<dbReference type="InterPro" id="IPR052190">
    <property type="entry name" value="Euk-Arch_PrmC-MTase"/>
</dbReference>
<protein>
    <submittedName>
        <fullName evidence="6">Class I SAM-dependent methyltransferase</fullName>
    </submittedName>
</protein>
<evidence type="ECO:0000313" key="7">
    <source>
        <dbReference type="Proteomes" id="UP000186851"/>
    </source>
</evidence>
<dbReference type="SUPFAM" id="SSF53335">
    <property type="entry name" value="S-adenosyl-L-methionine-dependent methyltransferases"/>
    <property type="match status" value="1"/>
</dbReference>